<sequence>MKSLKVKILSRQLYRFFAIVILATVFSPSLRAQDYLTTKAEKGEGIYSLLKRYNLPPEKYLKEFIELNQSKLGRDNSLYDGQTYRLPAVNKTDAPVPGVSAAPVAPASGGTIYPIFGEKYELVVPVSAQLNGAVFYLVSGHGGPDPGAVAHYDNHILCEDEYAYDVTLRLARSLIERGALVYMITRDENDGIRDESFLKADNDERCYPNLSIPRNQLNRLRQRKDAVNQLYVQNKGKSQRLVIIHVDSRSKRENIDVFFYHDKSSKTGRKLAVNLQQTFKEKYARHQPNRGYHGTVSDRNLYVLKYSYPPAVFIELGNINHRRDQQRFMMENNRQALANWLADGLVKDYQNNK</sequence>
<dbReference type="GO" id="GO:0009253">
    <property type="term" value="P:peptidoglycan catabolic process"/>
    <property type="evidence" value="ECO:0007669"/>
    <property type="project" value="InterPro"/>
</dbReference>
<comment type="catalytic activity">
    <reaction evidence="1">
        <text>Hydrolyzes the link between N-acetylmuramoyl residues and L-amino acid residues in certain cell-wall glycopeptides.</text>
        <dbReference type="EC" id="3.5.1.28"/>
    </reaction>
</comment>
<accession>A0AA41Y5R1</accession>
<keyword evidence="3" id="KW-0378">Hydrolase</keyword>
<dbReference type="SUPFAM" id="SSF53187">
    <property type="entry name" value="Zn-dependent exopeptidases"/>
    <property type="match status" value="1"/>
</dbReference>
<evidence type="ECO:0000259" key="4">
    <source>
        <dbReference type="PROSITE" id="PS51782"/>
    </source>
</evidence>
<dbReference type="InterPro" id="IPR018392">
    <property type="entry name" value="LysM"/>
</dbReference>
<comment type="caution">
    <text evidence="5">The sequence shown here is derived from an EMBL/GenBank/DDBJ whole genome shotgun (WGS) entry which is preliminary data.</text>
</comment>
<evidence type="ECO:0000313" key="5">
    <source>
        <dbReference type="EMBL" id="MCW0481393.1"/>
    </source>
</evidence>
<organism evidence="5 6">
    <name type="scientific">Gaoshiqia sediminis</name>
    <dbReference type="NCBI Taxonomy" id="2986998"/>
    <lineage>
        <taxon>Bacteria</taxon>
        <taxon>Pseudomonadati</taxon>
        <taxon>Bacteroidota</taxon>
        <taxon>Bacteroidia</taxon>
        <taxon>Marinilabiliales</taxon>
        <taxon>Prolixibacteraceae</taxon>
        <taxon>Gaoshiqia</taxon>
    </lineage>
</organism>
<evidence type="ECO:0000313" key="6">
    <source>
        <dbReference type="Proteomes" id="UP001163821"/>
    </source>
</evidence>
<gene>
    <name evidence="5" type="ORF">N2K84_01550</name>
</gene>
<dbReference type="EC" id="3.5.1.28" evidence="2"/>
<name>A0AA41Y5R1_9BACT</name>
<evidence type="ECO:0000256" key="2">
    <source>
        <dbReference type="ARBA" id="ARBA00011901"/>
    </source>
</evidence>
<keyword evidence="6" id="KW-1185">Reference proteome</keyword>
<dbReference type="EMBL" id="JAPAAF010000001">
    <property type="protein sequence ID" value="MCW0481393.1"/>
    <property type="molecule type" value="Genomic_DNA"/>
</dbReference>
<dbReference type="Proteomes" id="UP001163821">
    <property type="component" value="Unassembled WGS sequence"/>
</dbReference>
<proteinExistence type="predicted"/>
<dbReference type="Pfam" id="PF01520">
    <property type="entry name" value="Amidase_3"/>
    <property type="match status" value="1"/>
</dbReference>
<evidence type="ECO:0000256" key="3">
    <source>
        <dbReference type="ARBA" id="ARBA00022801"/>
    </source>
</evidence>
<dbReference type="AlphaFoldDB" id="A0AA41Y5R1"/>
<dbReference type="PANTHER" id="PTHR30404:SF0">
    <property type="entry name" value="N-ACETYLMURAMOYL-L-ALANINE AMIDASE AMIC"/>
    <property type="match status" value="1"/>
</dbReference>
<dbReference type="GO" id="GO:0030288">
    <property type="term" value="C:outer membrane-bounded periplasmic space"/>
    <property type="evidence" value="ECO:0007669"/>
    <property type="project" value="TreeGrafter"/>
</dbReference>
<reference evidence="5" key="1">
    <citation type="submission" date="2022-10" db="EMBL/GenBank/DDBJ databases">
        <title>Gaoshiqiia sediminis gen. nov., sp. nov., isolated from coastal sediment.</title>
        <authorList>
            <person name="Yu W.X."/>
            <person name="Mu D.S."/>
            <person name="Du J.Z."/>
            <person name="Liang Y.Q."/>
        </authorList>
    </citation>
    <scope>NUCLEOTIDE SEQUENCE</scope>
    <source>
        <strain evidence="5">A06</strain>
    </source>
</reference>
<protein>
    <recommendedName>
        <fullName evidence="2">N-acetylmuramoyl-L-alanine amidase</fullName>
        <ecNumber evidence="2">3.5.1.28</ecNumber>
    </recommendedName>
</protein>
<dbReference type="Gene3D" id="3.40.630.40">
    <property type="entry name" value="Zn-dependent exopeptidases"/>
    <property type="match status" value="1"/>
</dbReference>
<dbReference type="SMART" id="SM00646">
    <property type="entry name" value="Ami_3"/>
    <property type="match status" value="1"/>
</dbReference>
<dbReference type="CDD" id="cd02696">
    <property type="entry name" value="MurNAc-LAA"/>
    <property type="match status" value="1"/>
</dbReference>
<feature type="domain" description="LysM" evidence="4">
    <location>
        <begin position="36"/>
        <end position="86"/>
    </location>
</feature>
<evidence type="ECO:0000256" key="1">
    <source>
        <dbReference type="ARBA" id="ARBA00001561"/>
    </source>
</evidence>
<dbReference type="RefSeq" id="WP_282590000.1">
    <property type="nucleotide sequence ID" value="NZ_JAPAAF010000001.1"/>
</dbReference>
<dbReference type="GO" id="GO:0008745">
    <property type="term" value="F:N-acetylmuramoyl-L-alanine amidase activity"/>
    <property type="evidence" value="ECO:0007669"/>
    <property type="project" value="UniProtKB-EC"/>
</dbReference>
<dbReference type="InterPro" id="IPR002508">
    <property type="entry name" value="MurNAc-LAA_cat"/>
</dbReference>
<dbReference type="PANTHER" id="PTHR30404">
    <property type="entry name" value="N-ACETYLMURAMOYL-L-ALANINE AMIDASE"/>
    <property type="match status" value="1"/>
</dbReference>
<dbReference type="InterPro" id="IPR050695">
    <property type="entry name" value="N-acetylmuramoyl_amidase_3"/>
</dbReference>
<dbReference type="PROSITE" id="PS51782">
    <property type="entry name" value="LYSM"/>
    <property type="match status" value="1"/>
</dbReference>